<keyword evidence="4 7" id="KW-0812">Transmembrane</keyword>
<dbReference type="RefSeq" id="WP_067488746.1">
    <property type="nucleotide sequence ID" value="NZ_SNXK01000004.1"/>
</dbReference>
<gene>
    <name evidence="8" type="ORF">DFR75_104243</name>
</gene>
<evidence type="ECO:0000256" key="2">
    <source>
        <dbReference type="ARBA" id="ARBA00007977"/>
    </source>
</evidence>
<name>A0A4R6PIM3_NOCIG</name>
<accession>A0A4R6PIM3</accession>
<dbReference type="InterPro" id="IPR018383">
    <property type="entry name" value="UPF0324_pro"/>
</dbReference>
<dbReference type="PANTHER" id="PTHR30106:SF1">
    <property type="entry name" value="UPF0324 MEMBRANE PROTEIN FN0533"/>
    <property type="match status" value="1"/>
</dbReference>
<proteinExistence type="inferred from homology"/>
<keyword evidence="9" id="KW-1185">Reference proteome</keyword>
<evidence type="ECO:0000256" key="5">
    <source>
        <dbReference type="ARBA" id="ARBA00022989"/>
    </source>
</evidence>
<evidence type="ECO:0000256" key="3">
    <source>
        <dbReference type="ARBA" id="ARBA00022475"/>
    </source>
</evidence>
<dbReference type="Pfam" id="PF03601">
    <property type="entry name" value="Cons_hypoth698"/>
    <property type="match status" value="1"/>
</dbReference>
<feature type="transmembrane region" description="Helical" evidence="7">
    <location>
        <begin position="68"/>
        <end position="86"/>
    </location>
</feature>
<feature type="transmembrane region" description="Helical" evidence="7">
    <location>
        <begin position="122"/>
        <end position="142"/>
    </location>
</feature>
<dbReference type="AlphaFoldDB" id="A0A4R6PIM3"/>
<keyword evidence="3" id="KW-1003">Cell membrane</keyword>
<evidence type="ECO:0000313" key="9">
    <source>
        <dbReference type="Proteomes" id="UP000295087"/>
    </source>
</evidence>
<comment type="similarity">
    <text evidence="2">Belongs to the UPF0324 family.</text>
</comment>
<evidence type="ECO:0000256" key="4">
    <source>
        <dbReference type="ARBA" id="ARBA00022692"/>
    </source>
</evidence>
<dbReference type="PANTHER" id="PTHR30106">
    <property type="entry name" value="INNER MEMBRANE PROTEIN YEIH-RELATED"/>
    <property type="match status" value="1"/>
</dbReference>
<feature type="transmembrane region" description="Helical" evidence="7">
    <location>
        <begin position="31"/>
        <end position="48"/>
    </location>
</feature>
<evidence type="ECO:0000313" key="8">
    <source>
        <dbReference type="EMBL" id="TDP37891.1"/>
    </source>
</evidence>
<comment type="subcellular location">
    <subcellularLocation>
        <location evidence="1">Cell membrane</location>
        <topology evidence="1">Multi-pass membrane protein</topology>
    </subcellularLocation>
</comment>
<evidence type="ECO:0000256" key="7">
    <source>
        <dbReference type="SAM" id="Phobius"/>
    </source>
</evidence>
<feature type="transmembrane region" description="Helical" evidence="7">
    <location>
        <begin position="92"/>
        <end position="110"/>
    </location>
</feature>
<feature type="transmembrane region" description="Helical" evidence="7">
    <location>
        <begin position="209"/>
        <end position="230"/>
    </location>
</feature>
<feature type="transmembrane region" description="Helical" evidence="7">
    <location>
        <begin position="250"/>
        <end position="269"/>
    </location>
</feature>
<keyword evidence="6 7" id="KW-0472">Membrane</keyword>
<feature type="transmembrane region" description="Helical" evidence="7">
    <location>
        <begin position="310"/>
        <end position="332"/>
    </location>
</feature>
<evidence type="ECO:0000256" key="1">
    <source>
        <dbReference type="ARBA" id="ARBA00004651"/>
    </source>
</evidence>
<dbReference type="Proteomes" id="UP000295087">
    <property type="component" value="Unassembled WGS sequence"/>
</dbReference>
<protein>
    <submittedName>
        <fullName evidence="8">Putative integral membrane protein (TIGR00698 family)</fullName>
    </submittedName>
</protein>
<evidence type="ECO:0000256" key="6">
    <source>
        <dbReference type="ARBA" id="ARBA00023136"/>
    </source>
</evidence>
<organism evidence="8 9">
    <name type="scientific">Nocardia ignorata</name>
    <dbReference type="NCBI Taxonomy" id="145285"/>
    <lineage>
        <taxon>Bacteria</taxon>
        <taxon>Bacillati</taxon>
        <taxon>Actinomycetota</taxon>
        <taxon>Actinomycetes</taxon>
        <taxon>Mycobacteriales</taxon>
        <taxon>Nocardiaceae</taxon>
        <taxon>Nocardia</taxon>
    </lineage>
</organism>
<feature type="transmembrane region" description="Helical" evidence="7">
    <location>
        <begin position="148"/>
        <end position="168"/>
    </location>
</feature>
<keyword evidence="5 7" id="KW-1133">Transmembrane helix</keyword>
<sequence length="333" mass="33440">MDRVGTVAPGLALALLLAAVATPVGKALPMAGAPVVALIAGAVTGMWLRRRGNARFEPGLDVARQRVLGWAIVLLGLGLPMGSVLGVGRETAVVLVGTLAAGAVAAFVAGRMLAVDRESATLIAAGSTICGASAIAAATAVLRPDRQRVAYALGTIFVFNVVAVLVYPPLGRAIGMSPQAFGLWAGTAINDTSSVLAAGVVFGAGAAQFAVVVKLVRSLAIVPLCLGLHLGRRRLAERTGTTAGSLRESFPLFVVMFVAASIVAATGILPSALTEPLAATSGWLITAVLAAIGTSLSLDRLRSAGPRPLLLGGAIGVVLGTSSLALMALTGWC</sequence>
<comment type="caution">
    <text evidence="8">The sequence shown here is derived from an EMBL/GenBank/DDBJ whole genome shotgun (WGS) entry which is preliminary data.</text>
</comment>
<dbReference type="EMBL" id="SNXK01000004">
    <property type="protein sequence ID" value="TDP37891.1"/>
    <property type="molecule type" value="Genomic_DNA"/>
</dbReference>
<feature type="transmembrane region" description="Helical" evidence="7">
    <location>
        <begin position="281"/>
        <end position="298"/>
    </location>
</feature>
<dbReference type="GO" id="GO:0005886">
    <property type="term" value="C:plasma membrane"/>
    <property type="evidence" value="ECO:0007669"/>
    <property type="project" value="UniProtKB-SubCell"/>
</dbReference>
<reference evidence="8 9" key="1">
    <citation type="submission" date="2019-03" db="EMBL/GenBank/DDBJ databases">
        <title>Genomic Encyclopedia of Type Strains, Phase IV (KMG-IV): sequencing the most valuable type-strain genomes for metagenomic binning, comparative biology and taxonomic classification.</title>
        <authorList>
            <person name="Goeker M."/>
        </authorList>
    </citation>
    <scope>NUCLEOTIDE SEQUENCE [LARGE SCALE GENOMIC DNA]</scope>
    <source>
        <strain evidence="8 9">DSM 44496</strain>
    </source>
</reference>